<evidence type="ECO:0000256" key="2">
    <source>
        <dbReference type="SAM" id="MobiDB-lite"/>
    </source>
</evidence>
<gene>
    <name evidence="5" type="ORF">GCM10010468_81440</name>
</gene>
<keyword evidence="3" id="KW-0812">Transmembrane</keyword>
<name>A0ABP6QMT6_9ACTN</name>
<keyword evidence="1" id="KW-0677">Repeat</keyword>
<dbReference type="RefSeq" id="WP_344840121.1">
    <property type="nucleotide sequence ID" value="NZ_BAAAUV010000058.1"/>
</dbReference>
<evidence type="ECO:0000256" key="1">
    <source>
        <dbReference type="ARBA" id="ARBA00022737"/>
    </source>
</evidence>
<dbReference type="Pfam" id="PF13229">
    <property type="entry name" value="Beta_helix"/>
    <property type="match status" value="2"/>
</dbReference>
<proteinExistence type="predicted"/>
<feature type="compositionally biased region" description="Basic and acidic residues" evidence="2">
    <location>
        <begin position="240"/>
        <end position="262"/>
    </location>
</feature>
<sequence length="656" mass="69921">MGHKGKLLVAGLLIAGGVTTYVVETDEPKKAASFLDLPVQAVDAEKESALVSDEDRRLNQIRSVNSVNDKKLVKKLKDPYRLSTGAGYTLILVERKTPYTIADLVKLAPQTFVRQSDGSYLLSENIYVNSGATLSLYNPGGLTLRLASSPAGFVSIVSFGGNLRFAGAANAPMKVVSWDARAGKPDKDPRDGRAYLRAVGGQLTVDYTSVEDLGFWSGRTGGLSATGTDRPNTGATVSEQNEHRTKDQRHQDKKDRQEKNKTPQEGPVTPRDGSSTVLPSGALPVPGGNAGTDVTTPDQSFVNLTITRSKITGNAYGMFVSGANGVQMNDVTVENSMVHGVVLHRFTYNGRIERTLSRNNRGDGFVISRAAHDIRITGSTAEGNYGNGFTLNGQALAKGPSAAGESIEPYGNNTIENCYGRNNKRYGIEVLGGINVSVQNNEVSGGDMGIVVRQGAQHATIVGNQVKQPKRQGISIRDGVTDSAVTGNVIDGVTTGIYVRDANPTVRSNSIEGATLHGVTLVGSVGGSLITFNTVTGAGPSAIDKARSHGSVKVEKNQTFGWHDTSSLWVQIKRVLSPLTLIWCLIIFVLGTSAVQARRRKKFGVVRGVNPYDKQVHLVELPVQELARDSQSDHASFGGGTEPPSPNGTREKVLAE</sequence>
<feature type="transmembrane region" description="Helical" evidence="3">
    <location>
        <begin position="575"/>
        <end position="595"/>
    </location>
</feature>
<keyword evidence="3" id="KW-0472">Membrane</keyword>
<dbReference type="InterPro" id="IPR051550">
    <property type="entry name" value="SCF-Subunits/Alg-Epimerases"/>
</dbReference>
<evidence type="ECO:0000313" key="5">
    <source>
        <dbReference type="EMBL" id="GAA3243376.1"/>
    </source>
</evidence>
<protein>
    <recommendedName>
        <fullName evidence="4">Right handed beta helix domain-containing protein</fullName>
    </recommendedName>
</protein>
<dbReference type="InterPro" id="IPR039448">
    <property type="entry name" value="Beta_helix"/>
</dbReference>
<evidence type="ECO:0000256" key="3">
    <source>
        <dbReference type="SAM" id="Phobius"/>
    </source>
</evidence>
<dbReference type="PANTHER" id="PTHR22990:SF15">
    <property type="entry name" value="F-BOX ONLY PROTEIN 10"/>
    <property type="match status" value="1"/>
</dbReference>
<dbReference type="InterPro" id="IPR006626">
    <property type="entry name" value="PbH1"/>
</dbReference>
<feature type="domain" description="Right handed beta helix" evidence="4">
    <location>
        <begin position="412"/>
        <end position="557"/>
    </location>
</feature>
<evidence type="ECO:0000259" key="4">
    <source>
        <dbReference type="Pfam" id="PF13229"/>
    </source>
</evidence>
<dbReference type="PANTHER" id="PTHR22990">
    <property type="entry name" value="F-BOX ONLY PROTEIN"/>
    <property type="match status" value="1"/>
</dbReference>
<evidence type="ECO:0000313" key="6">
    <source>
        <dbReference type="Proteomes" id="UP001501237"/>
    </source>
</evidence>
<keyword evidence="6" id="KW-1185">Reference proteome</keyword>
<dbReference type="InterPro" id="IPR012334">
    <property type="entry name" value="Pectin_lyas_fold"/>
</dbReference>
<dbReference type="Proteomes" id="UP001501237">
    <property type="component" value="Unassembled WGS sequence"/>
</dbReference>
<organism evidence="5 6">
    <name type="scientific">Actinocorallia longicatena</name>
    <dbReference type="NCBI Taxonomy" id="111803"/>
    <lineage>
        <taxon>Bacteria</taxon>
        <taxon>Bacillati</taxon>
        <taxon>Actinomycetota</taxon>
        <taxon>Actinomycetes</taxon>
        <taxon>Streptosporangiales</taxon>
        <taxon>Thermomonosporaceae</taxon>
        <taxon>Actinocorallia</taxon>
    </lineage>
</organism>
<dbReference type="InterPro" id="IPR011050">
    <property type="entry name" value="Pectin_lyase_fold/virulence"/>
</dbReference>
<feature type="compositionally biased region" description="Polar residues" evidence="2">
    <location>
        <begin position="223"/>
        <end position="239"/>
    </location>
</feature>
<dbReference type="SUPFAM" id="SSF51126">
    <property type="entry name" value="Pectin lyase-like"/>
    <property type="match status" value="2"/>
</dbReference>
<feature type="region of interest" description="Disordered" evidence="2">
    <location>
        <begin position="627"/>
        <end position="656"/>
    </location>
</feature>
<comment type="caution">
    <text evidence="5">The sequence shown here is derived from an EMBL/GenBank/DDBJ whole genome shotgun (WGS) entry which is preliminary data.</text>
</comment>
<keyword evidence="3" id="KW-1133">Transmembrane helix</keyword>
<dbReference type="SMART" id="SM00710">
    <property type="entry name" value="PbH1"/>
    <property type="match status" value="9"/>
</dbReference>
<feature type="domain" description="Right handed beta helix" evidence="4">
    <location>
        <begin position="302"/>
        <end position="394"/>
    </location>
</feature>
<dbReference type="Gene3D" id="2.160.20.10">
    <property type="entry name" value="Single-stranded right-handed beta-helix, Pectin lyase-like"/>
    <property type="match status" value="1"/>
</dbReference>
<dbReference type="EMBL" id="BAAAUV010000058">
    <property type="protein sequence ID" value="GAA3243376.1"/>
    <property type="molecule type" value="Genomic_DNA"/>
</dbReference>
<feature type="region of interest" description="Disordered" evidence="2">
    <location>
        <begin position="221"/>
        <end position="296"/>
    </location>
</feature>
<reference evidence="6" key="1">
    <citation type="journal article" date="2019" name="Int. J. Syst. Evol. Microbiol.">
        <title>The Global Catalogue of Microorganisms (GCM) 10K type strain sequencing project: providing services to taxonomists for standard genome sequencing and annotation.</title>
        <authorList>
            <consortium name="The Broad Institute Genomics Platform"/>
            <consortium name="The Broad Institute Genome Sequencing Center for Infectious Disease"/>
            <person name="Wu L."/>
            <person name="Ma J."/>
        </authorList>
    </citation>
    <scope>NUCLEOTIDE SEQUENCE [LARGE SCALE GENOMIC DNA]</scope>
    <source>
        <strain evidence="6">JCM 9377</strain>
    </source>
</reference>
<accession>A0ABP6QMT6</accession>